<dbReference type="VEuPathDB" id="AmoebaDB:NAEGRDRAFT_50445"/>
<dbReference type="InterPro" id="IPR032675">
    <property type="entry name" value="LRR_dom_sf"/>
</dbReference>
<organism evidence="2">
    <name type="scientific">Naegleria gruberi</name>
    <name type="common">Amoeba</name>
    <dbReference type="NCBI Taxonomy" id="5762"/>
    <lineage>
        <taxon>Eukaryota</taxon>
        <taxon>Discoba</taxon>
        <taxon>Heterolobosea</taxon>
        <taxon>Tetramitia</taxon>
        <taxon>Eutetramitia</taxon>
        <taxon>Vahlkampfiidae</taxon>
        <taxon>Naegleria</taxon>
    </lineage>
</organism>
<evidence type="ECO:0000313" key="1">
    <source>
        <dbReference type="EMBL" id="EFC42547.1"/>
    </source>
</evidence>
<dbReference type="PANTHER" id="PTHR38926">
    <property type="entry name" value="F-BOX DOMAIN CONTAINING PROTEIN, EXPRESSED"/>
    <property type="match status" value="1"/>
</dbReference>
<gene>
    <name evidence="1" type="ORF">NAEGRDRAFT_50445</name>
</gene>
<dbReference type="Proteomes" id="UP000006671">
    <property type="component" value="Unassembled WGS sequence"/>
</dbReference>
<dbReference type="EMBL" id="GG738879">
    <property type="protein sequence ID" value="EFC42547.1"/>
    <property type="molecule type" value="Genomic_DNA"/>
</dbReference>
<evidence type="ECO:0000313" key="2">
    <source>
        <dbReference type="Proteomes" id="UP000006671"/>
    </source>
</evidence>
<sequence>MAPQTKKRKVEAVKTNLHQIGDDCMVNIFSYLSNFEPFELMTTCKQFRSGVEQLHTLTLGSLVLSSPGEEEEFEESEFESEELDEDIRNKFNGWLNSNRNCEQFRIIKIINGINAKEAKTLMENCPKVIELSFPVSGKLTIPKFSELKKLVIEGRQASFEFSCEIPTLKSLTLHSPIKSCQEIVNNFPNLEELQITFSGSDLSPLKSLTNLKSLYIATVSSTKKSLKADQIYETMSIPTLETFKLNMHGPTSLCIPFIKRKVSCPQLKTLEICNNEYFMDVEEEVPEEEDFDRLICEFVKSDFPKLESIRLKFSSTMQSLDALLKNESISNIKSLVLIDISHECFKQVCSNPSWKGLTELECKIDMGIDEESSVFKLLAESQFENLKSFKINYQEFNHSEIGFKEFCASDKFTKLEHLHLGFQIESKDNLLLPKSTHFPNLKSLYIMYLQGKVKSFLTTLGKNESFGRLEEFTIGMYVEATELQKLKKSLKRLTRVKSEENEDDDE</sequence>
<protein>
    <submittedName>
        <fullName evidence="1">Predicted protein</fullName>
    </submittedName>
</protein>
<dbReference type="GeneID" id="8863098"/>
<accession>D2VL22</accession>
<keyword evidence="2" id="KW-1185">Reference proteome</keyword>
<name>D2VL22_NAEGR</name>
<proteinExistence type="predicted"/>
<reference evidence="1 2" key="1">
    <citation type="journal article" date="2010" name="Cell">
        <title>The genome of Naegleria gruberi illuminates early eukaryotic versatility.</title>
        <authorList>
            <person name="Fritz-Laylin L.K."/>
            <person name="Prochnik S.E."/>
            <person name="Ginger M.L."/>
            <person name="Dacks J.B."/>
            <person name="Carpenter M.L."/>
            <person name="Field M.C."/>
            <person name="Kuo A."/>
            <person name="Paredez A."/>
            <person name="Chapman J."/>
            <person name="Pham J."/>
            <person name="Shu S."/>
            <person name="Neupane R."/>
            <person name="Cipriano M."/>
            <person name="Mancuso J."/>
            <person name="Tu H."/>
            <person name="Salamov A."/>
            <person name="Lindquist E."/>
            <person name="Shapiro H."/>
            <person name="Lucas S."/>
            <person name="Grigoriev I.V."/>
            <person name="Cande W.Z."/>
            <person name="Fulton C."/>
            <person name="Rokhsar D.S."/>
            <person name="Dawson S.C."/>
        </authorList>
    </citation>
    <scope>NUCLEOTIDE SEQUENCE [LARGE SCALE GENOMIC DNA]</scope>
    <source>
        <strain evidence="1 2">NEG-M</strain>
    </source>
</reference>
<dbReference type="Gene3D" id="3.80.10.10">
    <property type="entry name" value="Ribonuclease Inhibitor"/>
    <property type="match status" value="1"/>
</dbReference>
<dbReference type="KEGG" id="ngr:NAEGRDRAFT_50445"/>
<dbReference type="SUPFAM" id="SSF52047">
    <property type="entry name" value="RNI-like"/>
    <property type="match status" value="1"/>
</dbReference>
<dbReference type="RefSeq" id="XP_002675291.1">
    <property type="nucleotide sequence ID" value="XM_002675245.1"/>
</dbReference>
<dbReference type="InParanoid" id="D2VL22"/>
<dbReference type="AlphaFoldDB" id="D2VL22"/>
<dbReference type="PANTHER" id="PTHR38926:SF72">
    <property type="entry name" value="IM:7136021-RELATED"/>
    <property type="match status" value="1"/>
</dbReference>